<dbReference type="InterPro" id="IPR006579">
    <property type="entry name" value="Pre_C2HC_dom"/>
</dbReference>
<dbReference type="OrthoDB" id="6593055at2759"/>
<gene>
    <name evidence="2" type="ORF">AVEN_38814_1</name>
</gene>
<accession>A0A4Y2LSF1</accession>
<dbReference type="Pfam" id="PF07530">
    <property type="entry name" value="PRE_C2HC"/>
    <property type="match status" value="1"/>
</dbReference>
<protein>
    <recommendedName>
        <fullName evidence="1">Pre-C2HC domain-containing protein</fullName>
    </recommendedName>
</protein>
<dbReference type="Proteomes" id="UP000499080">
    <property type="component" value="Unassembled WGS sequence"/>
</dbReference>
<dbReference type="EMBL" id="BGPR01006290">
    <property type="protein sequence ID" value="GBN17708.1"/>
    <property type="molecule type" value="Genomic_DNA"/>
</dbReference>
<name>A0A4Y2LSF1_ARAVE</name>
<proteinExistence type="predicted"/>
<evidence type="ECO:0000313" key="2">
    <source>
        <dbReference type="EMBL" id="GBN17708.1"/>
    </source>
</evidence>
<evidence type="ECO:0000259" key="1">
    <source>
        <dbReference type="Pfam" id="PF07530"/>
    </source>
</evidence>
<comment type="caution">
    <text evidence="2">The sequence shown here is derived from an EMBL/GenBank/DDBJ whole genome shotgun (WGS) entry which is preliminary data.</text>
</comment>
<evidence type="ECO:0000313" key="3">
    <source>
        <dbReference type="Proteomes" id="UP000499080"/>
    </source>
</evidence>
<keyword evidence="3" id="KW-1185">Reference proteome</keyword>
<feature type="domain" description="Pre-C2HC" evidence="1">
    <location>
        <begin position="37"/>
        <end position="96"/>
    </location>
</feature>
<dbReference type="AlphaFoldDB" id="A0A4Y2LSF1"/>
<reference evidence="2 3" key="1">
    <citation type="journal article" date="2019" name="Sci. Rep.">
        <title>Orb-weaving spider Araneus ventricosus genome elucidates the spidroin gene catalogue.</title>
        <authorList>
            <person name="Kono N."/>
            <person name="Nakamura H."/>
            <person name="Ohtoshi R."/>
            <person name="Moran D.A.P."/>
            <person name="Shinohara A."/>
            <person name="Yoshida Y."/>
            <person name="Fujiwara M."/>
            <person name="Mori M."/>
            <person name="Tomita M."/>
            <person name="Arakawa K."/>
        </authorList>
    </citation>
    <scope>NUCLEOTIDE SEQUENCE [LARGE SCALE GENOMIC DNA]</scope>
</reference>
<organism evidence="2 3">
    <name type="scientific">Araneus ventricosus</name>
    <name type="common">Orbweaver spider</name>
    <name type="synonym">Epeira ventricosa</name>
    <dbReference type="NCBI Taxonomy" id="182803"/>
    <lineage>
        <taxon>Eukaryota</taxon>
        <taxon>Metazoa</taxon>
        <taxon>Ecdysozoa</taxon>
        <taxon>Arthropoda</taxon>
        <taxon>Chelicerata</taxon>
        <taxon>Arachnida</taxon>
        <taxon>Araneae</taxon>
        <taxon>Araneomorphae</taxon>
        <taxon>Entelegynae</taxon>
        <taxon>Araneoidea</taxon>
        <taxon>Araneidae</taxon>
        <taxon>Araneus</taxon>
    </lineage>
</organism>
<sequence length="96" mass="11269">MINFLKDKHLEFALSEACEDRPVKVVIRDLPTDIGIAEIIQSLEEKGYKIGRVSQMKNFKEKKPFPLYLIDVKKRGNYTNVYNEKKICYFNVKTEP</sequence>